<comment type="pathway">
    <text evidence="5">Purine metabolism; GMP biosynthesis via salvage pathway; GMP from guanine: step 1/1.</text>
</comment>
<gene>
    <name evidence="18" type="primary">hpt_2</name>
    <name evidence="18" type="ORF">NCTC13149_00678</name>
</gene>
<evidence type="ECO:0000259" key="17">
    <source>
        <dbReference type="Pfam" id="PF00156"/>
    </source>
</evidence>
<comment type="similarity">
    <text evidence="6 16">Belongs to the purine/pyrimidine phosphoribosyltransferase family.</text>
</comment>
<proteinExistence type="inferred from homology"/>
<evidence type="ECO:0000313" key="18">
    <source>
        <dbReference type="EMBL" id="SUB56869.1"/>
    </source>
</evidence>
<dbReference type="SUPFAM" id="SSF53271">
    <property type="entry name" value="PRTase-like"/>
    <property type="match status" value="1"/>
</dbReference>
<dbReference type="RefSeq" id="WP_019034362.1">
    <property type="nucleotide sequence ID" value="NZ_UGSZ01000001.1"/>
</dbReference>
<keyword evidence="10 16" id="KW-0479">Metal-binding</keyword>
<evidence type="ECO:0000256" key="4">
    <source>
        <dbReference type="ARBA" id="ARBA00004669"/>
    </source>
</evidence>
<evidence type="ECO:0000256" key="6">
    <source>
        <dbReference type="ARBA" id="ARBA00008391"/>
    </source>
</evidence>
<dbReference type="GO" id="GO:0032264">
    <property type="term" value="P:IMP salvage"/>
    <property type="evidence" value="ECO:0007669"/>
    <property type="project" value="UniProtKB-UniPathway"/>
</dbReference>
<dbReference type="Proteomes" id="UP000255517">
    <property type="component" value="Unassembled WGS sequence"/>
</dbReference>
<keyword evidence="7 16" id="KW-0963">Cytoplasm</keyword>
<dbReference type="AlphaFoldDB" id="A0A379C427"/>
<evidence type="ECO:0000256" key="7">
    <source>
        <dbReference type="ARBA" id="ARBA00022490"/>
    </source>
</evidence>
<keyword evidence="9 16" id="KW-0808">Transferase</keyword>
<evidence type="ECO:0000256" key="16">
    <source>
        <dbReference type="RuleBase" id="RU364099"/>
    </source>
</evidence>
<keyword evidence="8 16" id="KW-0328">Glycosyltransferase</keyword>
<comment type="pathway">
    <text evidence="4 16">Purine metabolism; IMP biosynthesis via salvage pathway; IMP from hypoxanthine: step 1/1.</text>
</comment>
<protein>
    <recommendedName>
        <fullName evidence="16">Hypoxanthine phosphoribosyltransferase</fullName>
        <ecNumber evidence="16">2.4.2.8</ecNumber>
    </recommendedName>
</protein>
<keyword evidence="13 16" id="KW-0460">Magnesium</keyword>
<dbReference type="EMBL" id="UGSZ01000001">
    <property type="protein sequence ID" value="SUB56869.1"/>
    <property type="molecule type" value="Genomic_DNA"/>
</dbReference>
<evidence type="ECO:0000256" key="10">
    <source>
        <dbReference type="ARBA" id="ARBA00022723"/>
    </source>
</evidence>
<evidence type="ECO:0000256" key="8">
    <source>
        <dbReference type="ARBA" id="ARBA00022676"/>
    </source>
</evidence>
<dbReference type="GO" id="GO:0004422">
    <property type="term" value="F:hypoxanthine phosphoribosyltransferase activity"/>
    <property type="evidence" value="ECO:0007669"/>
    <property type="project" value="InterPro"/>
</dbReference>
<evidence type="ECO:0000256" key="3">
    <source>
        <dbReference type="ARBA" id="ARBA00004496"/>
    </source>
</evidence>
<evidence type="ECO:0000256" key="5">
    <source>
        <dbReference type="ARBA" id="ARBA00004676"/>
    </source>
</evidence>
<dbReference type="GO" id="GO:0032263">
    <property type="term" value="P:GMP salvage"/>
    <property type="evidence" value="ECO:0007669"/>
    <property type="project" value="TreeGrafter"/>
</dbReference>
<dbReference type="Gene3D" id="3.40.50.2020">
    <property type="match status" value="1"/>
</dbReference>
<dbReference type="GO" id="GO:0052657">
    <property type="term" value="F:guanine phosphoribosyltransferase activity"/>
    <property type="evidence" value="ECO:0007669"/>
    <property type="project" value="UniProtKB-ARBA"/>
</dbReference>
<accession>A0A379C427</accession>
<comment type="subcellular location">
    <subcellularLocation>
        <location evidence="3 16">Cytoplasm</location>
    </subcellularLocation>
</comment>
<dbReference type="GO" id="GO:0005829">
    <property type="term" value="C:cytosol"/>
    <property type="evidence" value="ECO:0007669"/>
    <property type="project" value="TreeGrafter"/>
</dbReference>
<reference evidence="18 19" key="1">
    <citation type="submission" date="2018-06" db="EMBL/GenBank/DDBJ databases">
        <authorList>
            <consortium name="Pathogen Informatics"/>
            <person name="Doyle S."/>
        </authorList>
    </citation>
    <scope>NUCLEOTIDE SEQUENCE [LARGE SCALE GENOMIC DNA]</scope>
    <source>
        <strain evidence="18 19">NCTC13149</strain>
    </source>
</reference>
<evidence type="ECO:0000256" key="2">
    <source>
        <dbReference type="ARBA" id="ARBA00002049"/>
    </source>
</evidence>
<dbReference type="STRING" id="1122949.GCA_000378725_00371"/>
<comment type="cofactor">
    <cofactor evidence="1 16">
        <name>Mg(2+)</name>
        <dbReference type="ChEBI" id="CHEBI:18420"/>
    </cofactor>
</comment>
<dbReference type="OrthoDB" id="9802824at2"/>
<dbReference type="PANTHER" id="PTHR43340">
    <property type="entry name" value="HYPOXANTHINE-GUANINE PHOSPHORIBOSYLTRANSFERASE"/>
    <property type="match status" value="1"/>
</dbReference>
<sequence>MTEIKEILFTREEIQKKVQELGKIISNDYKGKKLILVGILKGAVPFMADLMREIDLDLEYDFMDVSSYSGTTYVGEVRILKDISTHIEGKDVLFVEDIIDTGLTLSYLTDLFKSRAANSVAITTLLSKPKRRKIDIYVKYIGYEIEDKFVVGYGMDYNEKFRSLPYIGVLDESILHK</sequence>
<comment type="catalytic activity">
    <reaction evidence="15">
        <text>IMP + diphosphate = hypoxanthine + 5-phospho-alpha-D-ribose 1-diphosphate</text>
        <dbReference type="Rhea" id="RHEA:17973"/>
        <dbReference type="ChEBI" id="CHEBI:17368"/>
        <dbReference type="ChEBI" id="CHEBI:33019"/>
        <dbReference type="ChEBI" id="CHEBI:58017"/>
        <dbReference type="ChEBI" id="CHEBI:58053"/>
        <dbReference type="EC" id="2.4.2.8"/>
    </reaction>
    <physiologicalReaction direction="right-to-left" evidence="15">
        <dbReference type="Rhea" id="RHEA:17975"/>
    </physiologicalReaction>
</comment>
<evidence type="ECO:0000256" key="14">
    <source>
        <dbReference type="ARBA" id="ARBA00048811"/>
    </source>
</evidence>
<comment type="catalytic activity">
    <reaction evidence="14">
        <text>GMP + diphosphate = guanine + 5-phospho-alpha-D-ribose 1-diphosphate</text>
        <dbReference type="Rhea" id="RHEA:25424"/>
        <dbReference type="ChEBI" id="CHEBI:16235"/>
        <dbReference type="ChEBI" id="CHEBI:33019"/>
        <dbReference type="ChEBI" id="CHEBI:58017"/>
        <dbReference type="ChEBI" id="CHEBI:58115"/>
        <dbReference type="EC" id="2.4.2.8"/>
    </reaction>
    <physiologicalReaction direction="right-to-left" evidence="14">
        <dbReference type="Rhea" id="RHEA:25426"/>
    </physiologicalReaction>
</comment>
<dbReference type="CDD" id="cd06223">
    <property type="entry name" value="PRTases_typeI"/>
    <property type="match status" value="1"/>
</dbReference>
<dbReference type="GO" id="GO:0006178">
    <property type="term" value="P:guanine salvage"/>
    <property type="evidence" value="ECO:0007669"/>
    <property type="project" value="TreeGrafter"/>
</dbReference>
<dbReference type="GO" id="GO:0046100">
    <property type="term" value="P:hypoxanthine metabolic process"/>
    <property type="evidence" value="ECO:0007669"/>
    <property type="project" value="TreeGrafter"/>
</dbReference>
<dbReference type="NCBIfam" id="TIGR01203">
    <property type="entry name" value="HGPRTase"/>
    <property type="match status" value="1"/>
</dbReference>
<evidence type="ECO:0000256" key="11">
    <source>
        <dbReference type="ARBA" id="ARBA00022726"/>
    </source>
</evidence>
<dbReference type="FunFam" id="3.40.50.2020:FF:000006">
    <property type="entry name" value="Hypoxanthine phosphoribosyltransferase"/>
    <property type="match status" value="1"/>
</dbReference>
<dbReference type="GO" id="GO:0000287">
    <property type="term" value="F:magnesium ion binding"/>
    <property type="evidence" value="ECO:0007669"/>
    <property type="project" value="TreeGrafter"/>
</dbReference>
<evidence type="ECO:0000256" key="1">
    <source>
        <dbReference type="ARBA" id="ARBA00001946"/>
    </source>
</evidence>
<evidence type="ECO:0000256" key="13">
    <source>
        <dbReference type="ARBA" id="ARBA00022842"/>
    </source>
</evidence>
<dbReference type="PANTHER" id="PTHR43340:SF1">
    <property type="entry name" value="HYPOXANTHINE PHOSPHORIBOSYLTRANSFERASE"/>
    <property type="match status" value="1"/>
</dbReference>
<keyword evidence="12 16" id="KW-0547">Nucleotide-binding</keyword>
<dbReference type="InterPro" id="IPR029057">
    <property type="entry name" value="PRTase-like"/>
</dbReference>
<name>A0A379C427_9FIRM</name>
<dbReference type="InterPro" id="IPR050408">
    <property type="entry name" value="HGPRT"/>
</dbReference>
<organism evidence="18 19">
    <name type="scientific">Peptoniphilus lacrimalis</name>
    <dbReference type="NCBI Taxonomy" id="33031"/>
    <lineage>
        <taxon>Bacteria</taxon>
        <taxon>Bacillati</taxon>
        <taxon>Bacillota</taxon>
        <taxon>Tissierellia</taxon>
        <taxon>Tissierellales</taxon>
        <taxon>Peptoniphilaceae</taxon>
        <taxon>Peptoniphilus</taxon>
    </lineage>
</organism>
<dbReference type="GO" id="GO:0000166">
    <property type="term" value="F:nucleotide binding"/>
    <property type="evidence" value="ECO:0007669"/>
    <property type="project" value="UniProtKB-KW"/>
</dbReference>
<dbReference type="InterPro" id="IPR005904">
    <property type="entry name" value="Hxn_phspho_trans"/>
</dbReference>
<comment type="function">
    <text evidence="2">Purine salvage pathway enzyme that catalyzes the transfer of the ribosyl-5-phosphate group from 5-phospho-alpha-D-ribose 1-diphosphate (PRPP) to the N9 position of the 6-oxopurines hypoxanthine and guanine to form the corresponding ribonucleotides IMP (inosine 5'-monophosphate) and GMP (guanosine 5'-monophosphate), with the release of PPi.</text>
</comment>
<evidence type="ECO:0000256" key="9">
    <source>
        <dbReference type="ARBA" id="ARBA00022679"/>
    </source>
</evidence>
<dbReference type="UniPathway" id="UPA00591">
    <property type="reaction ID" value="UER00648"/>
</dbReference>
<keyword evidence="11 16" id="KW-0660">Purine salvage</keyword>
<feature type="domain" description="Phosphoribosyltransferase" evidence="17">
    <location>
        <begin position="12"/>
        <end position="157"/>
    </location>
</feature>
<evidence type="ECO:0000256" key="12">
    <source>
        <dbReference type="ARBA" id="ARBA00022741"/>
    </source>
</evidence>
<dbReference type="GO" id="GO:0006166">
    <property type="term" value="P:purine ribonucleoside salvage"/>
    <property type="evidence" value="ECO:0007669"/>
    <property type="project" value="UniProtKB-KW"/>
</dbReference>
<dbReference type="EC" id="2.4.2.8" evidence="16"/>
<evidence type="ECO:0000256" key="15">
    <source>
        <dbReference type="ARBA" id="ARBA00049402"/>
    </source>
</evidence>
<dbReference type="Pfam" id="PF00156">
    <property type="entry name" value="Pribosyltran"/>
    <property type="match status" value="1"/>
</dbReference>
<evidence type="ECO:0000313" key="19">
    <source>
        <dbReference type="Proteomes" id="UP000255517"/>
    </source>
</evidence>
<dbReference type="InterPro" id="IPR000836">
    <property type="entry name" value="PRTase_dom"/>
</dbReference>